<accession>A0A4S4F357</accession>
<gene>
    <name evidence="3" type="ORF">TEA_027493</name>
</gene>
<dbReference type="EMBL" id="SDRB02000042">
    <property type="protein sequence ID" value="THG23928.1"/>
    <property type="molecule type" value="Genomic_DNA"/>
</dbReference>
<feature type="compositionally biased region" description="Low complexity" evidence="1">
    <location>
        <begin position="34"/>
        <end position="51"/>
    </location>
</feature>
<evidence type="ECO:0000256" key="1">
    <source>
        <dbReference type="SAM" id="MobiDB-lite"/>
    </source>
</evidence>
<protein>
    <recommendedName>
        <fullName evidence="2">FAM91 C-terminal domain-containing protein</fullName>
    </recommendedName>
</protein>
<evidence type="ECO:0000259" key="2">
    <source>
        <dbReference type="Pfam" id="PF14648"/>
    </source>
</evidence>
<comment type="caution">
    <text evidence="3">The sequence shown here is derived from an EMBL/GenBank/DDBJ whole genome shotgun (WGS) entry which is preliminary data.</text>
</comment>
<dbReference type="Proteomes" id="UP000306102">
    <property type="component" value="Unassembled WGS sequence"/>
</dbReference>
<keyword evidence="4" id="KW-1185">Reference proteome</keyword>
<reference evidence="3 4" key="1">
    <citation type="journal article" date="2018" name="Proc. Natl. Acad. Sci. U.S.A.">
        <title>Draft genome sequence of Camellia sinensis var. sinensis provides insights into the evolution of the tea genome and tea quality.</title>
        <authorList>
            <person name="Wei C."/>
            <person name="Yang H."/>
            <person name="Wang S."/>
            <person name="Zhao J."/>
            <person name="Liu C."/>
            <person name="Gao L."/>
            <person name="Xia E."/>
            <person name="Lu Y."/>
            <person name="Tai Y."/>
            <person name="She G."/>
            <person name="Sun J."/>
            <person name="Cao H."/>
            <person name="Tong W."/>
            <person name="Gao Q."/>
            <person name="Li Y."/>
            <person name="Deng W."/>
            <person name="Jiang X."/>
            <person name="Wang W."/>
            <person name="Chen Q."/>
            <person name="Zhang S."/>
            <person name="Li H."/>
            <person name="Wu J."/>
            <person name="Wang P."/>
            <person name="Li P."/>
            <person name="Shi C."/>
            <person name="Zheng F."/>
            <person name="Jian J."/>
            <person name="Huang B."/>
            <person name="Shan D."/>
            <person name="Shi M."/>
            <person name="Fang C."/>
            <person name="Yue Y."/>
            <person name="Li F."/>
            <person name="Li D."/>
            <person name="Wei S."/>
            <person name="Han B."/>
            <person name="Jiang C."/>
            <person name="Yin Y."/>
            <person name="Xia T."/>
            <person name="Zhang Z."/>
            <person name="Bennetzen J.L."/>
            <person name="Zhao S."/>
            <person name="Wan X."/>
        </authorList>
    </citation>
    <scope>NUCLEOTIDE SEQUENCE [LARGE SCALE GENOMIC DNA]</scope>
    <source>
        <strain evidence="4">cv. Shuchazao</strain>
        <tissue evidence="3">Leaf</tissue>
    </source>
</reference>
<dbReference type="PANTHER" id="PTHR33144">
    <property type="entry name" value="OS10G0409366 PROTEIN-RELATED"/>
    <property type="match status" value="1"/>
</dbReference>
<feature type="compositionally biased region" description="Polar residues" evidence="1">
    <location>
        <begin position="1"/>
        <end position="33"/>
    </location>
</feature>
<feature type="domain" description="FAM91 C-terminal" evidence="2">
    <location>
        <begin position="514"/>
        <end position="566"/>
    </location>
</feature>
<dbReference type="AlphaFoldDB" id="A0A4S4F357"/>
<sequence>MDWPNRTSQPSRSNASLQLNRPNETSQPSRSNGSSQPSWSHPSSHAPSHVPHPQPQESEVNAQFEDDLDEDWLKEEEMQRTDESTKRNTRGITRMVEVWNLTPEERIMLTFNKDLQAVSTEGGIFSRFIGTIARKPHLCPIKYKNWHEVPDQYKEDCWNIIESKFAIPQDERRDMIRHRTLKSMGEIWRNWKCSLKAKYYDETKTAAQIVATAPLTVNREHYVDLVAYCFSKEGQELSATNKESRREQTSAHTGGSKTYAQHAYDMEQKDKIALDRAKLYIPLHKRKDGTPVNEAAATKIEKLEALMSSQPSSSEGNVGGCISWSPNDIYSQVMGKEHHGRVRGLGFGPTPSKHGFMCNNFDHLRMVSDEERMRDKDTIIELKEQLKTQGDQLQTQGIQLQAQDAVINSLKEQVAFLMSQRHSSSGLQATDGCSGIPDQASPRTHQRSSFGSHEMQPSNRAANLVVPNAAKAVNGSVGDWFGGFLYLAGQQANEAVQDQLSSPSFTSLAVIFGTGLVTSLKSHVVTLYEAGKLGHTSIVDLCKDLSTLEGTKFEGELQEFANHAFTPMWSRMFDIRWSCY</sequence>
<dbReference type="Pfam" id="PF03004">
    <property type="entry name" value="Transposase_24"/>
    <property type="match status" value="1"/>
</dbReference>
<feature type="compositionally biased region" description="Polar residues" evidence="1">
    <location>
        <begin position="441"/>
        <end position="456"/>
    </location>
</feature>
<evidence type="ECO:0000313" key="3">
    <source>
        <dbReference type="EMBL" id="THG23928.1"/>
    </source>
</evidence>
<dbReference type="InterPro" id="IPR028097">
    <property type="entry name" value="FAM91_C_dom"/>
</dbReference>
<feature type="region of interest" description="Disordered" evidence="1">
    <location>
        <begin position="427"/>
        <end position="456"/>
    </location>
</feature>
<organism evidence="3 4">
    <name type="scientific">Camellia sinensis var. sinensis</name>
    <name type="common">China tea</name>
    <dbReference type="NCBI Taxonomy" id="542762"/>
    <lineage>
        <taxon>Eukaryota</taxon>
        <taxon>Viridiplantae</taxon>
        <taxon>Streptophyta</taxon>
        <taxon>Embryophyta</taxon>
        <taxon>Tracheophyta</taxon>
        <taxon>Spermatophyta</taxon>
        <taxon>Magnoliopsida</taxon>
        <taxon>eudicotyledons</taxon>
        <taxon>Gunneridae</taxon>
        <taxon>Pentapetalae</taxon>
        <taxon>asterids</taxon>
        <taxon>Ericales</taxon>
        <taxon>Theaceae</taxon>
        <taxon>Camellia</taxon>
    </lineage>
</organism>
<evidence type="ECO:0000313" key="4">
    <source>
        <dbReference type="Proteomes" id="UP000306102"/>
    </source>
</evidence>
<feature type="compositionally biased region" description="Polar residues" evidence="1">
    <location>
        <begin position="250"/>
        <end position="259"/>
    </location>
</feature>
<dbReference type="InterPro" id="IPR004252">
    <property type="entry name" value="Probable_transposase_24"/>
</dbReference>
<dbReference type="Pfam" id="PF14648">
    <property type="entry name" value="FAM91_C"/>
    <property type="match status" value="1"/>
</dbReference>
<feature type="region of interest" description="Disordered" evidence="1">
    <location>
        <begin position="239"/>
        <end position="261"/>
    </location>
</feature>
<proteinExistence type="predicted"/>
<dbReference type="PANTHER" id="PTHR33144:SF25">
    <property type="entry name" value="DUF4216 DOMAIN-CONTAINING PROTEIN"/>
    <property type="match status" value="1"/>
</dbReference>
<name>A0A4S4F357_CAMSN</name>
<feature type="region of interest" description="Disordered" evidence="1">
    <location>
        <begin position="1"/>
        <end position="58"/>
    </location>
</feature>